<accession>A0A3N0C3N4</accession>
<dbReference type="InterPro" id="IPR036849">
    <property type="entry name" value="Enolase-like_C_sf"/>
</dbReference>
<comment type="caution">
    <text evidence="3">The sequence shown here is derived from an EMBL/GenBank/DDBJ whole genome shotgun (WGS) entry which is preliminary data.</text>
</comment>
<dbReference type="AlphaFoldDB" id="A0A3N0C3N4"/>
<dbReference type="InterPro" id="IPR013342">
    <property type="entry name" value="Mandelate_racemase_C"/>
</dbReference>
<keyword evidence="4" id="KW-1185">Reference proteome</keyword>
<dbReference type="Pfam" id="PF02746">
    <property type="entry name" value="MR_MLE_N"/>
    <property type="match status" value="1"/>
</dbReference>
<evidence type="ECO:0000313" key="3">
    <source>
        <dbReference type="EMBL" id="RNL57289.1"/>
    </source>
</evidence>
<dbReference type="EMBL" id="RBED01000077">
    <property type="protein sequence ID" value="RNL57289.1"/>
    <property type="molecule type" value="Genomic_DNA"/>
</dbReference>
<organism evidence="3 4">
    <name type="scientific">Arthrobacter oryzae</name>
    <dbReference type="NCBI Taxonomy" id="409290"/>
    <lineage>
        <taxon>Bacteria</taxon>
        <taxon>Bacillati</taxon>
        <taxon>Actinomycetota</taxon>
        <taxon>Actinomycetes</taxon>
        <taxon>Micrococcales</taxon>
        <taxon>Micrococcaceae</taxon>
        <taxon>Arthrobacter</taxon>
    </lineage>
</organism>
<reference evidence="3 4" key="1">
    <citation type="submission" date="2018-10" db="EMBL/GenBank/DDBJ databases">
        <title>Genome sequencing of Arthrobacter oryzae TNB02.</title>
        <authorList>
            <person name="Cho Y.-J."/>
            <person name="Cho A."/>
            <person name="Kim O.-S."/>
        </authorList>
    </citation>
    <scope>NUCLEOTIDE SEQUENCE [LARGE SCALE GENOMIC DNA]</scope>
    <source>
        <strain evidence="3 4">TNB02</strain>
    </source>
</reference>
<dbReference type="SUPFAM" id="SSF54826">
    <property type="entry name" value="Enolase N-terminal domain-like"/>
    <property type="match status" value="1"/>
</dbReference>
<dbReference type="InterPro" id="IPR034593">
    <property type="entry name" value="DgoD-like"/>
</dbReference>
<evidence type="ECO:0000259" key="2">
    <source>
        <dbReference type="SMART" id="SM00922"/>
    </source>
</evidence>
<evidence type="ECO:0000256" key="1">
    <source>
        <dbReference type="ARBA" id="ARBA00023239"/>
    </source>
</evidence>
<evidence type="ECO:0000313" key="4">
    <source>
        <dbReference type="Proteomes" id="UP000273807"/>
    </source>
</evidence>
<dbReference type="InterPro" id="IPR029017">
    <property type="entry name" value="Enolase-like_N"/>
</dbReference>
<dbReference type="RefSeq" id="WP_123254796.1">
    <property type="nucleotide sequence ID" value="NZ_RBED01000077.1"/>
</dbReference>
<dbReference type="SUPFAM" id="SSF51604">
    <property type="entry name" value="Enolase C-terminal domain-like"/>
    <property type="match status" value="1"/>
</dbReference>
<gene>
    <name evidence="3" type="ORF">D7003_07230</name>
</gene>
<dbReference type="Pfam" id="PF13378">
    <property type="entry name" value="MR_MLE_C"/>
    <property type="match status" value="1"/>
</dbReference>
<dbReference type="PANTHER" id="PTHR48080">
    <property type="entry name" value="D-GALACTONATE DEHYDRATASE-RELATED"/>
    <property type="match status" value="1"/>
</dbReference>
<dbReference type="PANTHER" id="PTHR48080:SF2">
    <property type="entry name" value="D-GALACTONATE DEHYDRATASE"/>
    <property type="match status" value="1"/>
</dbReference>
<dbReference type="Gene3D" id="3.20.20.120">
    <property type="entry name" value="Enolase-like C-terminal domain"/>
    <property type="match status" value="1"/>
</dbReference>
<dbReference type="Gene3D" id="3.30.390.10">
    <property type="entry name" value="Enolase-like, N-terminal domain"/>
    <property type="match status" value="1"/>
</dbReference>
<feature type="domain" description="Mandelate racemase/muconate lactonizing enzyme C-terminal" evidence="2">
    <location>
        <begin position="141"/>
        <end position="238"/>
    </location>
</feature>
<name>A0A3N0C3N4_9MICC</name>
<dbReference type="InterPro" id="IPR029065">
    <property type="entry name" value="Enolase_C-like"/>
</dbReference>
<protein>
    <submittedName>
        <fullName evidence="3">Mandelate racemase/muconate lactonizing enzyme family protein</fullName>
    </submittedName>
</protein>
<dbReference type="SFLD" id="SFLDS00001">
    <property type="entry name" value="Enolase"/>
    <property type="match status" value="1"/>
</dbReference>
<keyword evidence="1" id="KW-0456">Lyase</keyword>
<sequence length="371" mass="41115">MTLPIDSVDVFVLTNPEARYRTSAHYDELQITNTVVRINAGDAFGVGGAISWTEGGVDTALGKAIEHVGSVLIGQNALNRERLHGLMSNRCASMLPLSLAPLDIALWDLAGKAFGVPLYQLLGGHRETIPAYASTPFFDTIEEYLTMVAQYLDEGYQAIKFHTWCYPDKDLELVNAVADKFGSLDITWMLDVEGRYNRHDALRVGRRLQELGYTWFEAPLPDSDLEGYRWLRSKLDIEIIPAGNELVTLGLIQTGMSMGSWDHARVDATLAGGITGTRHIMSAARAHSMNVELQSWGYTLSQAANLHLMLAFPNCRYFEQAMPQKPMEFAALDPIRIDSAGDVRASGKPGLGVDLDWDLIEKHALIKYTLK</sequence>
<dbReference type="Proteomes" id="UP000273807">
    <property type="component" value="Unassembled WGS sequence"/>
</dbReference>
<dbReference type="OrthoDB" id="9802699at2"/>
<dbReference type="InterPro" id="IPR013341">
    <property type="entry name" value="Mandelate_racemase_N_dom"/>
</dbReference>
<dbReference type="GO" id="GO:0016829">
    <property type="term" value="F:lyase activity"/>
    <property type="evidence" value="ECO:0007669"/>
    <property type="project" value="UniProtKB-KW"/>
</dbReference>
<dbReference type="SMART" id="SM00922">
    <property type="entry name" value="MR_MLE"/>
    <property type="match status" value="1"/>
</dbReference>
<proteinExistence type="predicted"/>